<dbReference type="PANTHER" id="PTHR37953">
    <property type="entry name" value="UPF0127 PROTEIN MJ1496"/>
    <property type="match status" value="1"/>
</dbReference>
<dbReference type="AlphaFoldDB" id="A0A2M7Z5W5"/>
<dbReference type="InterPro" id="IPR038695">
    <property type="entry name" value="Saro_0823-like_sf"/>
</dbReference>
<dbReference type="PANTHER" id="PTHR37953:SF1">
    <property type="entry name" value="UPF0127 PROTEIN MJ1496"/>
    <property type="match status" value="1"/>
</dbReference>
<dbReference type="Gene3D" id="2.60.120.1140">
    <property type="entry name" value="Protein of unknown function DUF192"/>
    <property type="match status" value="1"/>
</dbReference>
<keyword evidence="1" id="KW-1133">Transmembrane helix</keyword>
<proteinExistence type="predicted"/>
<evidence type="ECO:0000313" key="3">
    <source>
        <dbReference type="Proteomes" id="UP000230843"/>
    </source>
</evidence>
<organism evidence="2 3">
    <name type="scientific">Candidatus Magasanikbacteria bacterium CG_4_9_14_3_um_filter_32_9</name>
    <dbReference type="NCBI Taxonomy" id="1974644"/>
    <lineage>
        <taxon>Bacteria</taxon>
        <taxon>Candidatus Magasanikiibacteriota</taxon>
    </lineage>
</organism>
<comment type="caution">
    <text evidence="2">The sequence shown here is derived from an EMBL/GenBank/DDBJ whole genome shotgun (WGS) entry which is preliminary data.</text>
</comment>
<keyword evidence="1" id="KW-0812">Transmembrane</keyword>
<evidence type="ECO:0000313" key="2">
    <source>
        <dbReference type="EMBL" id="PJA89536.1"/>
    </source>
</evidence>
<keyword evidence="1" id="KW-0472">Membrane</keyword>
<dbReference type="InterPro" id="IPR003795">
    <property type="entry name" value="DUF192"/>
</dbReference>
<dbReference type="Pfam" id="PF02643">
    <property type="entry name" value="DUF192"/>
    <property type="match status" value="1"/>
</dbReference>
<reference evidence="3" key="1">
    <citation type="submission" date="2017-09" db="EMBL/GenBank/DDBJ databases">
        <title>Depth-based differentiation of microbial function through sediment-hosted aquifers and enrichment of novel symbionts in the deep terrestrial subsurface.</title>
        <authorList>
            <person name="Probst A.J."/>
            <person name="Ladd B."/>
            <person name="Jarett J.K."/>
            <person name="Geller-Mcgrath D.E."/>
            <person name="Sieber C.M.K."/>
            <person name="Emerson J.B."/>
            <person name="Anantharaman K."/>
            <person name="Thomas B.C."/>
            <person name="Malmstrom R."/>
            <person name="Stieglmeier M."/>
            <person name="Klingl A."/>
            <person name="Woyke T."/>
            <person name="Ryan C.M."/>
            <person name="Banfield J.F."/>
        </authorList>
    </citation>
    <scope>NUCLEOTIDE SEQUENCE [LARGE SCALE GENOMIC DNA]</scope>
</reference>
<accession>A0A2M7Z5W5</accession>
<dbReference type="Proteomes" id="UP000230843">
    <property type="component" value="Unassembled WGS sequence"/>
</dbReference>
<name>A0A2M7Z5W5_9BACT</name>
<gene>
    <name evidence="2" type="ORF">CO137_03750</name>
</gene>
<protein>
    <recommendedName>
        <fullName evidence="4">DUF192 domain-containing protein</fullName>
    </recommendedName>
</protein>
<feature type="transmembrane region" description="Helical" evidence="1">
    <location>
        <begin position="12"/>
        <end position="33"/>
    </location>
</feature>
<sequence length="158" mass="18117">MEVEKKKGGFKKINLVFLVIFFIAFLFLSVWNLHTPSAEVVLKDKNLNVMIANTSEKKLKGLSDRKDLGKFNGMMFLFDDFGRHGFVMRDMLFNIDIVWFNSGKVVDIASNVQPENVPENELKVYYPRKEANMVLELPAGWAEQNNLKIGDILTVSQE</sequence>
<dbReference type="EMBL" id="PFVJ01000080">
    <property type="protein sequence ID" value="PJA89536.1"/>
    <property type="molecule type" value="Genomic_DNA"/>
</dbReference>
<evidence type="ECO:0008006" key="4">
    <source>
        <dbReference type="Google" id="ProtNLM"/>
    </source>
</evidence>
<evidence type="ECO:0000256" key="1">
    <source>
        <dbReference type="SAM" id="Phobius"/>
    </source>
</evidence>